<dbReference type="PANTHER" id="PTHR43429">
    <property type="entry name" value="PYRIDINE NUCLEOTIDE-DISULFIDE OXIDOREDUCTASE DOMAIN-CONTAINING"/>
    <property type="match status" value="1"/>
</dbReference>
<keyword evidence="7" id="KW-1185">Reference proteome</keyword>
<evidence type="ECO:0000256" key="2">
    <source>
        <dbReference type="ARBA" id="ARBA00006442"/>
    </source>
</evidence>
<evidence type="ECO:0000256" key="1">
    <source>
        <dbReference type="ARBA" id="ARBA00001974"/>
    </source>
</evidence>
<name>A0ABW7N905_9BACT</name>
<dbReference type="Proteomes" id="UP001610063">
    <property type="component" value="Unassembled WGS sequence"/>
</dbReference>
<evidence type="ECO:0000259" key="5">
    <source>
        <dbReference type="Pfam" id="PF07992"/>
    </source>
</evidence>
<sequence>MQHIVILGNGIAGITAARHIRKRSDDRITVISGETDHFFSRTALMYIYMGHMKYEHTKPYEDWFWVKNRIDLKKAWVSSIDFEQKSLHFDSAESMTYDKLIIATGSVSNKFGWPGQDLKGVQGLYSKQDLDLMEENTKGIKHAVILGGGLIGVEMAEMLHSRHIPVTYLIREKHFWDNMLPQEEAMLIDHHLAEQGIDLRPETELDEILDDGQGQVKGVKTKSGEIIDCQFVGLTVGVSPNISLFKGAAIDTDRGILVDEFLQTNIPDVYAIGDCAQLKHPLPHRRAIEAVWYAGRMMGETVAQTITGTKTSYQPGVWFNSAKFFDIEYQNYGVVPPQCPADCTAFYWEASDKKKCIKVIFETGTKAVKGVNIFGIRNRHEVWDEWISKEKSIQFVMENLPKANFDPEFFTHWEGDIQQKFNAEFPNLRVSVRKKSFLEKILS</sequence>
<dbReference type="EMBL" id="JBIPKE010000017">
    <property type="protein sequence ID" value="MFH6984108.1"/>
    <property type="molecule type" value="Genomic_DNA"/>
</dbReference>
<evidence type="ECO:0000256" key="4">
    <source>
        <dbReference type="ARBA" id="ARBA00022827"/>
    </source>
</evidence>
<dbReference type="PANTHER" id="PTHR43429:SF3">
    <property type="entry name" value="NITRITE REDUCTASE [NAD(P)H]"/>
    <property type="match status" value="1"/>
</dbReference>
<evidence type="ECO:0000313" key="7">
    <source>
        <dbReference type="Proteomes" id="UP001610063"/>
    </source>
</evidence>
<dbReference type="PRINTS" id="PR00368">
    <property type="entry name" value="FADPNR"/>
</dbReference>
<accession>A0ABW7N905</accession>
<keyword evidence="3" id="KW-0285">Flavoprotein</keyword>
<feature type="domain" description="FAD/NAD(P)-binding" evidence="5">
    <location>
        <begin position="3"/>
        <end position="285"/>
    </location>
</feature>
<evidence type="ECO:0000256" key="3">
    <source>
        <dbReference type="ARBA" id="ARBA00022630"/>
    </source>
</evidence>
<evidence type="ECO:0000313" key="6">
    <source>
        <dbReference type="EMBL" id="MFH6984108.1"/>
    </source>
</evidence>
<proteinExistence type="inferred from homology"/>
<dbReference type="Gene3D" id="3.50.50.60">
    <property type="entry name" value="FAD/NAD(P)-binding domain"/>
    <property type="match status" value="2"/>
</dbReference>
<comment type="similarity">
    <text evidence="2">Belongs to the FAD-dependent oxidoreductase family.</text>
</comment>
<dbReference type="InterPro" id="IPR036188">
    <property type="entry name" value="FAD/NAD-bd_sf"/>
</dbReference>
<gene>
    <name evidence="6" type="ORF">ACHKAR_11700</name>
</gene>
<dbReference type="SUPFAM" id="SSF51905">
    <property type="entry name" value="FAD/NAD(P)-binding domain"/>
    <property type="match status" value="1"/>
</dbReference>
<dbReference type="PRINTS" id="PR00469">
    <property type="entry name" value="PNDRDTASEII"/>
</dbReference>
<reference evidence="6 7" key="1">
    <citation type="journal article" date="2013" name="Int. J. Syst. Evol. Microbiol.">
        <title>Marinoscillum luteum sp. nov., isolated from marine sediment.</title>
        <authorList>
            <person name="Cha I.T."/>
            <person name="Park S.J."/>
            <person name="Kim S.J."/>
            <person name="Kim J.G."/>
            <person name="Jung M.Y."/>
            <person name="Shin K.S."/>
            <person name="Kwon K.K."/>
            <person name="Yang S.H."/>
            <person name="Seo Y.S."/>
            <person name="Rhee S.K."/>
        </authorList>
    </citation>
    <scope>NUCLEOTIDE SEQUENCE [LARGE SCALE GENOMIC DNA]</scope>
    <source>
        <strain evidence="6 7">KCTC 23939</strain>
    </source>
</reference>
<organism evidence="6 7">
    <name type="scientific">Marinoscillum luteum</name>
    <dbReference type="NCBI Taxonomy" id="861051"/>
    <lineage>
        <taxon>Bacteria</taxon>
        <taxon>Pseudomonadati</taxon>
        <taxon>Bacteroidota</taxon>
        <taxon>Cytophagia</taxon>
        <taxon>Cytophagales</taxon>
        <taxon>Reichenbachiellaceae</taxon>
        <taxon>Marinoscillum</taxon>
    </lineage>
</organism>
<dbReference type="Pfam" id="PF07992">
    <property type="entry name" value="Pyr_redox_2"/>
    <property type="match status" value="1"/>
</dbReference>
<dbReference type="RefSeq" id="WP_395417529.1">
    <property type="nucleotide sequence ID" value="NZ_JBIPKE010000017.1"/>
</dbReference>
<comment type="cofactor">
    <cofactor evidence="1">
        <name>FAD</name>
        <dbReference type="ChEBI" id="CHEBI:57692"/>
    </cofactor>
</comment>
<dbReference type="InterPro" id="IPR023753">
    <property type="entry name" value="FAD/NAD-binding_dom"/>
</dbReference>
<protein>
    <submittedName>
        <fullName evidence="6">NAD(P)/FAD-dependent oxidoreductase</fullName>
    </submittedName>
</protein>
<dbReference type="InterPro" id="IPR050260">
    <property type="entry name" value="FAD-bd_OxRdtase"/>
</dbReference>
<keyword evidence="4" id="KW-0274">FAD</keyword>
<comment type="caution">
    <text evidence="6">The sequence shown here is derived from an EMBL/GenBank/DDBJ whole genome shotgun (WGS) entry which is preliminary data.</text>
</comment>